<proteinExistence type="predicted"/>
<reference evidence="1" key="2">
    <citation type="journal article" date="2020" name="Nat. Commun.">
        <title>Large-scale genome sequencing of mycorrhizal fungi provides insights into the early evolution of symbiotic traits.</title>
        <authorList>
            <person name="Miyauchi S."/>
            <person name="Kiss E."/>
            <person name="Kuo A."/>
            <person name="Drula E."/>
            <person name="Kohler A."/>
            <person name="Sanchez-Garcia M."/>
            <person name="Morin E."/>
            <person name="Andreopoulos B."/>
            <person name="Barry K.W."/>
            <person name="Bonito G."/>
            <person name="Buee M."/>
            <person name="Carver A."/>
            <person name="Chen C."/>
            <person name="Cichocki N."/>
            <person name="Clum A."/>
            <person name="Culley D."/>
            <person name="Crous P.W."/>
            <person name="Fauchery L."/>
            <person name="Girlanda M."/>
            <person name="Hayes R.D."/>
            <person name="Keri Z."/>
            <person name="LaButti K."/>
            <person name="Lipzen A."/>
            <person name="Lombard V."/>
            <person name="Magnuson J."/>
            <person name="Maillard F."/>
            <person name="Murat C."/>
            <person name="Nolan M."/>
            <person name="Ohm R.A."/>
            <person name="Pangilinan J."/>
            <person name="Pereira M.F."/>
            <person name="Perotto S."/>
            <person name="Peter M."/>
            <person name="Pfister S."/>
            <person name="Riley R."/>
            <person name="Sitrit Y."/>
            <person name="Stielow J.B."/>
            <person name="Szollosi G."/>
            <person name="Zifcakova L."/>
            <person name="Stursova M."/>
            <person name="Spatafora J.W."/>
            <person name="Tedersoo L."/>
            <person name="Vaario L.M."/>
            <person name="Yamada A."/>
            <person name="Yan M."/>
            <person name="Wang P."/>
            <person name="Xu J."/>
            <person name="Bruns T."/>
            <person name="Baldrian P."/>
            <person name="Vilgalys R."/>
            <person name="Dunand C."/>
            <person name="Henrissat B."/>
            <person name="Grigoriev I.V."/>
            <person name="Hibbett D."/>
            <person name="Nagy L.G."/>
            <person name="Martin F.M."/>
        </authorList>
    </citation>
    <scope>NUCLEOTIDE SEQUENCE</scope>
    <source>
        <strain evidence="1">P2</strain>
    </source>
</reference>
<name>A0ACB6YYU7_THEGA</name>
<comment type="caution">
    <text evidence="1">The sequence shown here is derived from an EMBL/GenBank/DDBJ whole genome shotgun (WGS) entry which is preliminary data.</text>
</comment>
<reference evidence="1" key="1">
    <citation type="submission" date="2019-10" db="EMBL/GenBank/DDBJ databases">
        <authorList>
            <consortium name="DOE Joint Genome Institute"/>
            <person name="Kuo A."/>
            <person name="Miyauchi S."/>
            <person name="Kiss E."/>
            <person name="Drula E."/>
            <person name="Kohler A."/>
            <person name="Sanchez-Garcia M."/>
            <person name="Andreopoulos B."/>
            <person name="Barry K.W."/>
            <person name="Bonito G."/>
            <person name="Buee M."/>
            <person name="Carver A."/>
            <person name="Chen C."/>
            <person name="Cichocki N."/>
            <person name="Clum A."/>
            <person name="Culley D."/>
            <person name="Crous P.W."/>
            <person name="Fauchery L."/>
            <person name="Girlanda M."/>
            <person name="Hayes R."/>
            <person name="Keri Z."/>
            <person name="Labutti K."/>
            <person name="Lipzen A."/>
            <person name="Lombard V."/>
            <person name="Magnuson J."/>
            <person name="Maillard F."/>
            <person name="Morin E."/>
            <person name="Murat C."/>
            <person name="Nolan M."/>
            <person name="Ohm R."/>
            <person name="Pangilinan J."/>
            <person name="Pereira M."/>
            <person name="Perotto S."/>
            <person name="Peter M."/>
            <person name="Riley R."/>
            <person name="Sitrit Y."/>
            <person name="Stielow B."/>
            <person name="Szollosi G."/>
            <person name="Zifcakova L."/>
            <person name="Stursova M."/>
            <person name="Spatafora J.W."/>
            <person name="Tedersoo L."/>
            <person name="Vaario L.-M."/>
            <person name="Yamada A."/>
            <person name="Yan M."/>
            <person name="Wang P."/>
            <person name="Xu J."/>
            <person name="Bruns T."/>
            <person name="Baldrian P."/>
            <person name="Vilgalys R."/>
            <person name="Henrissat B."/>
            <person name="Grigoriev I.V."/>
            <person name="Hibbett D."/>
            <person name="Nagy L.G."/>
            <person name="Martin F.M."/>
        </authorList>
    </citation>
    <scope>NUCLEOTIDE SEQUENCE</scope>
    <source>
        <strain evidence="1">P2</strain>
    </source>
</reference>
<gene>
    <name evidence="1" type="ORF">BDM02DRAFT_3193185</name>
</gene>
<dbReference type="EMBL" id="MU118460">
    <property type="protein sequence ID" value="KAF9642462.1"/>
    <property type="molecule type" value="Genomic_DNA"/>
</dbReference>
<sequence length="178" mass="19797">MVAGGACMLEFSFSPEVEWSLSSHLRVLIVLHASPFHKRRFLRVASRKARLGYSHLLLTHHLLEHPIVILPFWTAEAFDVYLREMIALPKGEEGELKETVARLEGELGVFLARVEALEWTAPSEYLSVEDLLRAGGEGGVVPMDSDEAAALGLRPDFQALVDRPDPVDISAPLFPHSF</sequence>
<protein>
    <submittedName>
        <fullName evidence="1">Uncharacterized protein</fullName>
    </submittedName>
</protein>
<keyword evidence="2" id="KW-1185">Reference proteome</keyword>
<evidence type="ECO:0000313" key="1">
    <source>
        <dbReference type="EMBL" id="KAF9642462.1"/>
    </source>
</evidence>
<dbReference type="Proteomes" id="UP000886501">
    <property type="component" value="Unassembled WGS sequence"/>
</dbReference>
<organism evidence="1 2">
    <name type="scientific">Thelephora ganbajun</name>
    <name type="common">Ganba fungus</name>
    <dbReference type="NCBI Taxonomy" id="370292"/>
    <lineage>
        <taxon>Eukaryota</taxon>
        <taxon>Fungi</taxon>
        <taxon>Dikarya</taxon>
        <taxon>Basidiomycota</taxon>
        <taxon>Agaricomycotina</taxon>
        <taxon>Agaricomycetes</taxon>
        <taxon>Thelephorales</taxon>
        <taxon>Thelephoraceae</taxon>
        <taxon>Thelephora</taxon>
    </lineage>
</organism>
<accession>A0ACB6YYU7</accession>
<evidence type="ECO:0000313" key="2">
    <source>
        <dbReference type="Proteomes" id="UP000886501"/>
    </source>
</evidence>